<dbReference type="AlphaFoldDB" id="A0A4U8S1Z7"/>
<accession>A0A4U8S1Z7</accession>
<evidence type="ECO:0000313" key="2">
    <source>
        <dbReference type="Proteomes" id="UP000029925"/>
    </source>
</evidence>
<dbReference type="Proteomes" id="UP000029925">
    <property type="component" value="Unassembled WGS sequence"/>
</dbReference>
<reference evidence="1 2" key="1">
    <citation type="journal article" date="2014" name="Genome Announc.">
        <title>Draft genome sequences of eight enterohepatic helicobacter species isolated from both laboratory and wild rodents.</title>
        <authorList>
            <person name="Sheh A."/>
            <person name="Shen Z."/>
            <person name="Fox J.G."/>
        </authorList>
    </citation>
    <scope>NUCLEOTIDE SEQUENCE [LARGE SCALE GENOMIC DNA]</scope>
    <source>
        <strain evidence="1 2">MIT 98-6810</strain>
    </source>
</reference>
<protein>
    <submittedName>
        <fullName evidence="1">DUF268 domain-containing protein</fullName>
    </submittedName>
</protein>
<dbReference type="InterPro" id="IPR004951">
    <property type="entry name" value="DUF268_CAE_spp"/>
</dbReference>
<dbReference type="EMBL" id="JRPF02000001">
    <property type="protein sequence ID" value="TLD79651.1"/>
    <property type="molecule type" value="Genomic_DNA"/>
</dbReference>
<dbReference type="InterPro" id="IPR029063">
    <property type="entry name" value="SAM-dependent_MTases_sf"/>
</dbReference>
<dbReference type="Gene3D" id="3.40.50.150">
    <property type="entry name" value="Vaccinia Virus protein VP39"/>
    <property type="match status" value="1"/>
</dbReference>
<name>A0A4U8S1Z7_9HELI</name>
<comment type="caution">
    <text evidence="1">The sequence shown here is derived from an EMBL/GenBank/DDBJ whole genome shotgun (WGS) entry which is preliminary data.</text>
</comment>
<evidence type="ECO:0000313" key="1">
    <source>
        <dbReference type="EMBL" id="TLD79651.1"/>
    </source>
</evidence>
<dbReference type="Pfam" id="PF03269">
    <property type="entry name" value="DUF268"/>
    <property type="match status" value="1"/>
</dbReference>
<sequence length="258" mass="29251">MSKAEIAQDKADYTRLNADERFKLDNAWDYLCLEDKYAQNGTSIDKQYFIQDIWGAQKVLEYKPSVHYDVGSSVNGFIAHLLAQKQKVVLFDIRPMDNQFDTRFLKAGGGGVTYIQENATLLAGIADNSIESLSALCSVEHFGLGRYGDPIEPDAWEKALKSFQRVLKSKGRLFFSVPVASEDRLCFNAHRIYKPQSIIDVLDEMQIIEMGYIPDTLDVVECMKWENESLQINQNAIASLPAPHKRSYCTGLFAFEKK</sequence>
<proteinExistence type="predicted"/>
<organism evidence="1 2">
    <name type="scientific">Helicobacter typhlonius</name>
    <dbReference type="NCBI Taxonomy" id="76936"/>
    <lineage>
        <taxon>Bacteria</taxon>
        <taxon>Pseudomonadati</taxon>
        <taxon>Campylobacterota</taxon>
        <taxon>Epsilonproteobacteria</taxon>
        <taxon>Campylobacterales</taxon>
        <taxon>Helicobacteraceae</taxon>
        <taxon>Helicobacter</taxon>
    </lineage>
</organism>
<gene>
    <name evidence="1" type="ORF">LS75_000180</name>
</gene>
<dbReference type="SUPFAM" id="SSF53335">
    <property type="entry name" value="S-adenosyl-L-methionine-dependent methyltransferases"/>
    <property type="match status" value="1"/>
</dbReference>
<dbReference type="STRING" id="76936.BN2458_PEG0626"/>
<keyword evidence="2" id="KW-1185">Reference proteome</keyword>